<dbReference type="EMBL" id="MGAV01000016">
    <property type="protein sequence ID" value="OGK54404.1"/>
    <property type="molecule type" value="Genomic_DNA"/>
</dbReference>
<reference evidence="2 3" key="1">
    <citation type="journal article" date="2016" name="Nat. Commun.">
        <title>Thousands of microbial genomes shed light on interconnected biogeochemical processes in an aquifer system.</title>
        <authorList>
            <person name="Anantharaman K."/>
            <person name="Brown C.T."/>
            <person name="Hug L.A."/>
            <person name="Sharon I."/>
            <person name="Castelle C.J."/>
            <person name="Probst A.J."/>
            <person name="Thomas B.C."/>
            <person name="Singh A."/>
            <person name="Wilkins M.J."/>
            <person name="Karaoz U."/>
            <person name="Brodie E.L."/>
            <person name="Williams K.H."/>
            <person name="Hubbard S.S."/>
            <person name="Banfield J.F."/>
        </authorList>
    </citation>
    <scope>NUCLEOTIDE SEQUENCE [LARGE SCALE GENOMIC DNA]</scope>
</reference>
<organism evidence="2 3">
    <name type="scientific">Candidatus Roizmanbacteria bacterium RIFCSPLOWO2_02_FULL_36_11</name>
    <dbReference type="NCBI Taxonomy" id="1802071"/>
    <lineage>
        <taxon>Bacteria</taxon>
        <taxon>Candidatus Roizmaniibacteriota</taxon>
    </lineage>
</organism>
<comment type="caution">
    <text evidence="2">The sequence shown here is derived from an EMBL/GenBank/DDBJ whole genome shotgun (WGS) entry which is preliminary data.</text>
</comment>
<feature type="transmembrane region" description="Helical" evidence="1">
    <location>
        <begin position="200"/>
        <end position="221"/>
    </location>
</feature>
<feature type="transmembrane region" description="Helical" evidence="1">
    <location>
        <begin position="347"/>
        <end position="368"/>
    </location>
</feature>
<feature type="transmembrane region" description="Helical" evidence="1">
    <location>
        <begin position="297"/>
        <end position="315"/>
    </location>
</feature>
<keyword evidence="1" id="KW-0812">Transmembrane</keyword>
<feature type="transmembrane region" description="Helical" evidence="1">
    <location>
        <begin position="136"/>
        <end position="153"/>
    </location>
</feature>
<evidence type="ECO:0000256" key="1">
    <source>
        <dbReference type="SAM" id="Phobius"/>
    </source>
</evidence>
<dbReference type="Proteomes" id="UP000177418">
    <property type="component" value="Unassembled WGS sequence"/>
</dbReference>
<evidence type="ECO:0000313" key="2">
    <source>
        <dbReference type="EMBL" id="OGK54404.1"/>
    </source>
</evidence>
<gene>
    <name evidence="2" type="ORF">A3H78_03740</name>
</gene>
<proteinExistence type="predicted"/>
<sequence>MSKRLALWLFIILNFFFASFYQLKSDILFHVDIARDFLVMEEMVTLKKLTLIGARSGGIPGLFHGPLWFYLNLPAFILGHGNPIFVGFFWIVLYALSLAVIYKISKQIFNNTIAMLSTSLFASTTAVSIFGLFNPFGAVILSPIMFYFYYLYIKKHRITDAFLSLFLLGLLIHFQMAFGLPILLLMSSHLFILFIKNRKISHFASFISLPIALSTFILFDLRHQFLQITSLFKYVSGSSEMGNLKLIPLLISRVRGFFIGGLQITTEEFLPISVAITILFIYFFYRLYKNKIFPKRNFYFLFLYLYSGYWALVFLFKGPIWNYYLIPFMPLTIIIFASLYNKFNKKIYYALFISLILFNTCINFNHVLSADKFIDKNGSSWQFNLMMAKSIYKKAGSEFGYYIFSPEMFGYTPRYAMNYYQKLDNNKKSYPFEKKKETYLILLPVPDDRPDISIDWWIKNQVKINKKPQQVIKYDNGYIIQKYLLTDKEISISADPNLLKDLHFR</sequence>
<protein>
    <submittedName>
        <fullName evidence="2">Uncharacterized protein</fullName>
    </submittedName>
</protein>
<keyword evidence="1" id="KW-0472">Membrane</keyword>
<feature type="transmembrane region" description="Helical" evidence="1">
    <location>
        <begin position="321"/>
        <end position="340"/>
    </location>
</feature>
<accession>A0A1F7JFN0</accession>
<keyword evidence="1" id="KW-1133">Transmembrane helix</keyword>
<feature type="transmembrane region" description="Helical" evidence="1">
    <location>
        <begin position="269"/>
        <end position="285"/>
    </location>
</feature>
<feature type="transmembrane region" description="Helical" evidence="1">
    <location>
        <begin position="75"/>
        <end position="96"/>
    </location>
</feature>
<feature type="transmembrane region" description="Helical" evidence="1">
    <location>
        <begin position="165"/>
        <end position="194"/>
    </location>
</feature>
<name>A0A1F7JFN0_9BACT</name>
<evidence type="ECO:0000313" key="3">
    <source>
        <dbReference type="Proteomes" id="UP000177418"/>
    </source>
</evidence>
<dbReference type="AlphaFoldDB" id="A0A1F7JFN0"/>